<protein>
    <submittedName>
        <fullName evidence="2">Long-chain fatty acid--CoA ligase</fullName>
    </submittedName>
</protein>
<dbReference type="InterPro" id="IPR020845">
    <property type="entry name" value="AMP-binding_CS"/>
</dbReference>
<keyword evidence="2" id="KW-0436">Ligase</keyword>
<reference evidence="2" key="1">
    <citation type="submission" date="2018-10" db="EMBL/GenBank/DDBJ databases">
        <authorList>
            <person name="Hariharan J."/>
            <person name="Choudoir M.J."/>
            <person name="Diebold P."/>
            <person name="Panke-Buisse K."/>
            <person name="Campbell A.N."/>
            <person name="Buckley D.H."/>
        </authorList>
    </citation>
    <scope>NUCLEOTIDE SEQUENCE</scope>
    <source>
        <strain evidence="2">Gb1</strain>
    </source>
</reference>
<dbReference type="InterPro" id="IPR050237">
    <property type="entry name" value="ATP-dep_AMP-bd_enzyme"/>
</dbReference>
<dbReference type="Gene3D" id="3.40.50.12780">
    <property type="entry name" value="N-terminal domain of ligase-like"/>
    <property type="match status" value="1"/>
</dbReference>
<dbReference type="InterPro" id="IPR045851">
    <property type="entry name" value="AMP-bd_C_sf"/>
</dbReference>
<gene>
    <name evidence="2" type="ORF">EAO74_25885</name>
</gene>
<feature type="domain" description="AMP-dependent synthetase/ligase" evidence="1">
    <location>
        <begin position="8"/>
        <end position="364"/>
    </location>
</feature>
<dbReference type="InterPro" id="IPR000873">
    <property type="entry name" value="AMP-dep_synth/lig_dom"/>
</dbReference>
<dbReference type="EMBL" id="RDBM01000037">
    <property type="protein sequence ID" value="TXS23956.1"/>
    <property type="molecule type" value="Genomic_DNA"/>
</dbReference>
<comment type="caution">
    <text evidence="2">The sequence shown here is derived from an EMBL/GenBank/DDBJ whole genome shotgun (WGS) entry which is preliminary data.</text>
</comment>
<dbReference type="Gene3D" id="3.30.300.30">
    <property type="match status" value="1"/>
</dbReference>
<dbReference type="PANTHER" id="PTHR43767:SF1">
    <property type="entry name" value="NONRIBOSOMAL PEPTIDE SYNTHASE PES1 (EUROFUNG)-RELATED"/>
    <property type="match status" value="1"/>
</dbReference>
<name>A0A652KK37_9ACTN</name>
<organism evidence="2">
    <name type="scientific">Streptomyces sp. gb1(2016)</name>
    <dbReference type="NCBI Taxonomy" id="1828321"/>
    <lineage>
        <taxon>Bacteria</taxon>
        <taxon>Bacillati</taxon>
        <taxon>Actinomycetota</taxon>
        <taxon>Actinomycetes</taxon>
        <taxon>Kitasatosporales</taxon>
        <taxon>Streptomycetaceae</taxon>
        <taxon>Streptomyces</taxon>
    </lineage>
</organism>
<dbReference type="CDD" id="cd04433">
    <property type="entry name" value="AFD_class_I"/>
    <property type="match status" value="1"/>
</dbReference>
<dbReference type="SUPFAM" id="SSF56801">
    <property type="entry name" value="Acetyl-CoA synthetase-like"/>
    <property type="match status" value="1"/>
</dbReference>
<dbReference type="PROSITE" id="PS00455">
    <property type="entry name" value="AMP_BINDING"/>
    <property type="match status" value="1"/>
</dbReference>
<dbReference type="PANTHER" id="PTHR43767">
    <property type="entry name" value="LONG-CHAIN-FATTY-ACID--COA LIGASE"/>
    <property type="match status" value="1"/>
</dbReference>
<dbReference type="InterPro" id="IPR042099">
    <property type="entry name" value="ANL_N_sf"/>
</dbReference>
<accession>A0A652KK37</accession>
<evidence type="ECO:0000259" key="1">
    <source>
        <dbReference type="Pfam" id="PF00501"/>
    </source>
</evidence>
<dbReference type="RefSeq" id="WP_124276179.1">
    <property type="nucleotide sequence ID" value="NZ_RDBM01000037.1"/>
</dbReference>
<sequence>MLRLADIRRNAARRPDGTAIVDGPTRLTWREFEDRTSRVAAGLHALLPPERPARAAFVAGNSWQLVVLMAACASLGVPCVGLDHTASPEATAHALAQLRPTVLISTAACRPLLERAGVPDGGDGVLAVHLDGSTEGAPTYASLAAAEPREVEPVGQPFATYCFTSGTSGRPKMVIRTFSFEERRLATLVRQFGFGPDDVHLVTVPLYHSSGPGWARVFLARGGRIVLCPEGDGADLARLIRAEGVSTTLMVPPVLASLVSHPDSRELAATSRLRFVLSGGRQLNRWLIATAWERLGPVLHLYYGTTETGVNTLITPDELHTAPGRAGRAWEGSTLAVVDAQGHLLPPGVRGRVAIASYQLMDDYAAELPVFLDLDPGDGEGPRRFLLTGDSGVLDEQGHLELTGRTDGVSKVDETAPLDVNVFGLEYDLMDLPCVRDTAVLRVDLPTLGDALVVPIVPVSPEREAGALRAVRAACAGRVPCLPAHVLPVASIPYSPTGKVRAGELLDAVLPRVLAGEGYDA</sequence>
<dbReference type="GO" id="GO:0016878">
    <property type="term" value="F:acid-thiol ligase activity"/>
    <property type="evidence" value="ECO:0007669"/>
    <property type="project" value="UniProtKB-ARBA"/>
</dbReference>
<proteinExistence type="predicted"/>
<dbReference type="Pfam" id="PF00501">
    <property type="entry name" value="AMP-binding"/>
    <property type="match status" value="1"/>
</dbReference>
<dbReference type="AlphaFoldDB" id="A0A652KK37"/>
<evidence type="ECO:0000313" key="2">
    <source>
        <dbReference type="EMBL" id="TXS23956.1"/>
    </source>
</evidence>